<protein>
    <recommendedName>
        <fullName evidence="4">Cytochrome c oxidase assembly protein CtaG</fullName>
    </recommendedName>
</protein>
<dbReference type="Gene3D" id="2.60.370.10">
    <property type="entry name" value="Ctag/Cox11"/>
    <property type="match status" value="1"/>
</dbReference>
<keyword evidence="6" id="KW-0735">Signal-anchor</keyword>
<dbReference type="Proteomes" id="UP001201273">
    <property type="component" value="Unassembled WGS sequence"/>
</dbReference>
<dbReference type="RefSeq" id="WP_233051717.1">
    <property type="nucleotide sequence ID" value="NZ_JAIMJA010000004.1"/>
</dbReference>
<comment type="caution">
    <text evidence="11">The sequence shown here is derived from an EMBL/GenBank/DDBJ whole genome shotgun (WGS) entry which is preliminary data.</text>
</comment>
<evidence type="ECO:0000256" key="4">
    <source>
        <dbReference type="ARBA" id="ARBA00015384"/>
    </source>
</evidence>
<keyword evidence="9 10" id="KW-0472">Membrane</keyword>
<reference evidence="11 12" key="1">
    <citation type="journal article" date="2022" name="Environ. Microbiol. Rep.">
        <title>Eco-phylogenetic analyses reveal divergent evolution of vitamin B12 metabolism in the marine bacterial family 'Psychromonadaceae'.</title>
        <authorList>
            <person name="Jin X."/>
            <person name="Yang Y."/>
            <person name="Cao H."/>
            <person name="Gao B."/>
            <person name="Zhao Z."/>
        </authorList>
    </citation>
    <scope>NUCLEOTIDE SEQUENCE [LARGE SCALE GENOMIC DNA]</scope>
    <source>
        <strain evidence="11 12">MKS20</strain>
    </source>
</reference>
<dbReference type="SUPFAM" id="SSF110111">
    <property type="entry name" value="Ctag/Cox11"/>
    <property type="match status" value="1"/>
</dbReference>
<accession>A0ABS8W590</accession>
<evidence type="ECO:0000256" key="6">
    <source>
        <dbReference type="ARBA" id="ARBA00022968"/>
    </source>
</evidence>
<evidence type="ECO:0000256" key="3">
    <source>
        <dbReference type="ARBA" id="ARBA00009620"/>
    </source>
</evidence>
<evidence type="ECO:0000256" key="10">
    <source>
        <dbReference type="SAM" id="Phobius"/>
    </source>
</evidence>
<dbReference type="PANTHER" id="PTHR21320:SF3">
    <property type="entry name" value="CYTOCHROME C OXIDASE ASSEMBLY PROTEIN COX11, MITOCHONDRIAL-RELATED"/>
    <property type="match status" value="1"/>
</dbReference>
<dbReference type="PIRSF" id="PIRSF005413">
    <property type="entry name" value="COX11"/>
    <property type="match status" value="1"/>
</dbReference>
<name>A0ABS8W590_9GAMM</name>
<dbReference type="InterPro" id="IPR023471">
    <property type="entry name" value="CtaG/Cox11_dom_sf"/>
</dbReference>
<comment type="similarity">
    <text evidence="3">Belongs to the COX11/CtaG family.</text>
</comment>
<evidence type="ECO:0000256" key="1">
    <source>
        <dbReference type="ARBA" id="ARBA00004007"/>
    </source>
</evidence>
<evidence type="ECO:0000313" key="11">
    <source>
        <dbReference type="EMBL" id="MCE2594136.1"/>
    </source>
</evidence>
<evidence type="ECO:0000256" key="7">
    <source>
        <dbReference type="ARBA" id="ARBA00022989"/>
    </source>
</evidence>
<comment type="function">
    <text evidence="1">Exerts its effect at some terminal stage of cytochrome c oxidase synthesis, probably by being involved in the insertion of the copper B into subunit I.</text>
</comment>
<dbReference type="NCBIfam" id="NF003465">
    <property type="entry name" value="PRK05089.1"/>
    <property type="match status" value="1"/>
</dbReference>
<gene>
    <name evidence="11" type="ORF">K6Y31_04840</name>
</gene>
<dbReference type="Pfam" id="PF04442">
    <property type="entry name" value="CtaG_Cox11"/>
    <property type="match status" value="1"/>
</dbReference>
<evidence type="ECO:0000256" key="2">
    <source>
        <dbReference type="ARBA" id="ARBA00004382"/>
    </source>
</evidence>
<proteinExistence type="inferred from homology"/>
<dbReference type="EMBL" id="JAIMJA010000004">
    <property type="protein sequence ID" value="MCE2594136.1"/>
    <property type="molecule type" value="Genomic_DNA"/>
</dbReference>
<feature type="transmembrane region" description="Helical" evidence="10">
    <location>
        <begin position="7"/>
        <end position="29"/>
    </location>
</feature>
<evidence type="ECO:0000256" key="5">
    <source>
        <dbReference type="ARBA" id="ARBA00022692"/>
    </source>
</evidence>
<keyword evidence="7 10" id="KW-1133">Transmembrane helix</keyword>
<keyword evidence="12" id="KW-1185">Reference proteome</keyword>
<organism evidence="11 12">
    <name type="scientific">Motilimonas cestriensis</name>
    <dbReference type="NCBI Taxonomy" id="2742685"/>
    <lineage>
        <taxon>Bacteria</taxon>
        <taxon>Pseudomonadati</taxon>
        <taxon>Pseudomonadota</taxon>
        <taxon>Gammaproteobacteria</taxon>
        <taxon>Alteromonadales</taxon>
        <taxon>Alteromonadales genera incertae sedis</taxon>
        <taxon>Motilimonas</taxon>
    </lineage>
</organism>
<keyword evidence="8" id="KW-0186">Copper</keyword>
<comment type="subcellular location">
    <subcellularLocation>
        <location evidence="2">Cell inner membrane</location>
        <topology evidence="2">Single-pass type II membrane protein</topology>
        <orientation evidence="2">Periplasmic side</orientation>
    </subcellularLocation>
</comment>
<evidence type="ECO:0000313" key="12">
    <source>
        <dbReference type="Proteomes" id="UP001201273"/>
    </source>
</evidence>
<dbReference type="PANTHER" id="PTHR21320">
    <property type="entry name" value="CYTOCHROME C OXIDASE ASSEMBLY PROTEIN COX11-RELATED"/>
    <property type="match status" value="1"/>
</dbReference>
<sequence length="178" mass="19491">MASSRRLVGGLCLVVVGMFGFGFALVPLYQVFCDLTGLNGKTSNIVNAQAQSSQGVDLERIVTVEFVTYISKGMQWQLTPKVEQLKVHPGQMYEMEFIATNLSAKDQVGQAVPSVSPGQGANYLNKTECFCFNQQPLAAGETATLPLRFFVDTELPKNISTLTLSYTLYELPQPQQKG</sequence>
<evidence type="ECO:0000256" key="9">
    <source>
        <dbReference type="ARBA" id="ARBA00023136"/>
    </source>
</evidence>
<dbReference type="InterPro" id="IPR007533">
    <property type="entry name" value="Cyt_c_oxidase_assmbl_CtaG"/>
</dbReference>
<keyword evidence="5 10" id="KW-0812">Transmembrane</keyword>
<evidence type="ECO:0000256" key="8">
    <source>
        <dbReference type="ARBA" id="ARBA00023008"/>
    </source>
</evidence>